<feature type="transmembrane region" description="Helical" evidence="1">
    <location>
        <begin position="99"/>
        <end position="118"/>
    </location>
</feature>
<evidence type="ECO:0000313" key="3">
    <source>
        <dbReference type="Proteomes" id="UP000756530"/>
    </source>
</evidence>
<feature type="transmembrane region" description="Helical" evidence="1">
    <location>
        <begin position="38"/>
        <end position="59"/>
    </location>
</feature>
<keyword evidence="1" id="KW-0472">Membrane</keyword>
<evidence type="ECO:0000313" key="2">
    <source>
        <dbReference type="EMBL" id="MBV7377989.1"/>
    </source>
</evidence>
<dbReference type="Proteomes" id="UP000756530">
    <property type="component" value="Unassembled WGS sequence"/>
</dbReference>
<accession>A0ABS6SYE1</accession>
<dbReference type="EMBL" id="JAHUZE010000001">
    <property type="protein sequence ID" value="MBV7377989.1"/>
    <property type="molecule type" value="Genomic_DNA"/>
</dbReference>
<dbReference type="PROSITE" id="PS51257">
    <property type="entry name" value="PROKAR_LIPOPROTEIN"/>
    <property type="match status" value="1"/>
</dbReference>
<feature type="transmembrane region" description="Helical" evidence="1">
    <location>
        <begin position="7"/>
        <end position="32"/>
    </location>
</feature>
<sequence length="122" mass="13311">MSFRHLTLLAFLLSCALTAGMVLFPFVFFWLFGLEQDVAATVMLRRCGMLFAGIAILLWGARRAKGATQVVFARGMVVMMGGLALLGLTEFIAGRVGPGIFVAGVVEVAFAIGFMPYIRRRF</sequence>
<dbReference type="RefSeq" id="WP_218390845.1">
    <property type="nucleotide sequence ID" value="NZ_JAHUZE010000001.1"/>
</dbReference>
<comment type="caution">
    <text evidence="2">The sequence shown here is derived from an EMBL/GenBank/DDBJ whole genome shotgun (WGS) entry which is preliminary data.</text>
</comment>
<protein>
    <recommendedName>
        <fullName evidence="4">DUF4345 domain-containing protein</fullName>
    </recommendedName>
</protein>
<organism evidence="2 3">
    <name type="scientific">Maritimibacter dapengensis</name>
    <dbReference type="NCBI Taxonomy" id="2836868"/>
    <lineage>
        <taxon>Bacteria</taxon>
        <taxon>Pseudomonadati</taxon>
        <taxon>Pseudomonadota</taxon>
        <taxon>Alphaproteobacteria</taxon>
        <taxon>Rhodobacterales</taxon>
        <taxon>Roseobacteraceae</taxon>
        <taxon>Maritimibacter</taxon>
    </lineage>
</organism>
<keyword evidence="3" id="KW-1185">Reference proteome</keyword>
<evidence type="ECO:0008006" key="4">
    <source>
        <dbReference type="Google" id="ProtNLM"/>
    </source>
</evidence>
<gene>
    <name evidence="2" type="ORF">KJP28_03555</name>
</gene>
<keyword evidence="1" id="KW-1133">Transmembrane helix</keyword>
<keyword evidence="1" id="KW-0812">Transmembrane</keyword>
<evidence type="ECO:0000256" key="1">
    <source>
        <dbReference type="SAM" id="Phobius"/>
    </source>
</evidence>
<name>A0ABS6SYE1_9RHOB</name>
<reference evidence="2 3" key="1">
    <citation type="submission" date="2021-05" db="EMBL/GenBank/DDBJ databases">
        <title>Culturable bacteria isolated from Daya Bay.</title>
        <authorList>
            <person name="Zheng W."/>
            <person name="Yu S."/>
            <person name="Huang Y."/>
        </authorList>
    </citation>
    <scope>NUCLEOTIDE SEQUENCE [LARGE SCALE GENOMIC DNA]</scope>
    <source>
        <strain evidence="2 3">DP4N28-5</strain>
    </source>
</reference>
<proteinExistence type="predicted"/>
<feature type="transmembrane region" description="Helical" evidence="1">
    <location>
        <begin position="71"/>
        <end position="93"/>
    </location>
</feature>